<keyword evidence="2" id="KW-1133">Transmembrane helix</keyword>
<evidence type="ECO:0000313" key="3">
    <source>
        <dbReference type="EMBL" id="GAA1016788.1"/>
    </source>
</evidence>
<dbReference type="EMBL" id="BAAAHU010000090">
    <property type="protein sequence ID" value="GAA1016788.1"/>
    <property type="molecule type" value="Genomic_DNA"/>
</dbReference>
<keyword evidence="4" id="KW-1185">Reference proteome</keyword>
<feature type="region of interest" description="Disordered" evidence="1">
    <location>
        <begin position="126"/>
        <end position="157"/>
    </location>
</feature>
<sequence length="280" mass="30568">MLGRAVRRARAARDAAVARHRATQDAKTAGMIAAQRAQIRKAPARRAARQALRRSAARFHGRRLLAALLALPVGLLGCLTTPLGRKFGISWLMHPGRRLYRRLVGVAAEQRAERDEAIRARLREQEAAADAEATADGVEDITDTVERPATTVPTPINSEVSEGEQFVSGFRFEEVAAEMEQAASQYDPENAMEILAMVEGLPAALTSVANVMKILAERSDSEFPLEKEVANGFNDIYGALMSAVAVAEDMGPLFRQAHAQDIARHEDPRNGHEAEKGWNV</sequence>
<keyword evidence="2" id="KW-0472">Membrane</keyword>
<evidence type="ECO:0000256" key="1">
    <source>
        <dbReference type="SAM" id="MobiDB-lite"/>
    </source>
</evidence>
<feature type="transmembrane region" description="Helical" evidence="2">
    <location>
        <begin position="64"/>
        <end position="84"/>
    </location>
</feature>
<dbReference type="Proteomes" id="UP001501072">
    <property type="component" value="Unassembled WGS sequence"/>
</dbReference>
<protein>
    <submittedName>
        <fullName evidence="3">Uncharacterized protein</fullName>
    </submittedName>
</protein>
<dbReference type="RefSeq" id="WP_385881778.1">
    <property type="nucleotide sequence ID" value="NZ_JBHTEN010000003.1"/>
</dbReference>
<keyword evidence="2" id="KW-0812">Transmembrane</keyword>
<accession>A0ABN1T6X9</accession>
<evidence type="ECO:0000256" key="2">
    <source>
        <dbReference type="SAM" id="Phobius"/>
    </source>
</evidence>
<proteinExistence type="predicted"/>
<evidence type="ECO:0000313" key="4">
    <source>
        <dbReference type="Proteomes" id="UP001501072"/>
    </source>
</evidence>
<gene>
    <name evidence="3" type="ORF">GCM10009564_53040</name>
</gene>
<organism evidence="3 4">
    <name type="scientific">Streptomyces thermogriseus</name>
    <dbReference type="NCBI Taxonomy" id="75292"/>
    <lineage>
        <taxon>Bacteria</taxon>
        <taxon>Bacillati</taxon>
        <taxon>Actinomycetota</taxon>
        <taxon>Actinomycetes</taxon>
        <taxon>Kitasatosporales</taxon>
        <taxon>Streptomycetaceae</taxon>
        <taxon>Streptomyces</taxon>
    </lineage>
</organism>
<name>A0ABN1T6X9_9ACTN</name>
<comment type="caution">
    <text evidence="3">The sequence shown here is derived from an EMBL/GenBank/DDBJ whole genome shotgun (WGS) entry which is preliminary data.</text>
</comment>
<reference evidence="3 4" key="1">
    <citation type="journal article" date="2019" name="Int. J. Syst. Evol. Microbiol.">
        <title>The Global Catalogue of Microorganisms (GCM) 10K type strain sequencing project: providing services to taxonomists for standard genome sequencing and annotation.</title>
        <authorList>
            <consortium name="The Broad Institute Genomics Platform"/>
            <consortium name="The Broad Institute Genome Sequencing Center for Infectious Disease"/>
            <person name="Wu L."/>
            <person name="Ma J."/>
        </authorList>
    </citation>
    <scope>NUCLEOTIDE SEQUENCE [LARGE SCALE GENOMIC DNA]</scope>
    <source>
        <strain evidence="3 4">JCM 11269</strain>
    </source>
</reference>